<reference evidence="1" key="1">
    <citation type="submission" date="2021-01" db="EMBL/GenBank/DDBJ databases">
        <title>Phytophthora aleatoria, a newly-described species from Pinus radiata is distinct from Phytophthora cactorum isolates based on comparative genomics.</title>
        <authorList>
            <person name="Mcdougal R."/>
            <person name="Panda P."/>
            <person name="Williams N."/>
            <person name="Studholme D.J."/>
        </authorList>
    </citation>
    <scope>NUCLEOTIDE SEQUENCE</scope>
    <source>
        <strain evidence="1">NZFS 4037</strain>
    </source>
</reference>
<dbReference type="Proteomes" id="UP000709295">
    <property type="component" value="Unassembled WGS sequence"/>
</dbReference>
<protein>
    <submittedName>
        <fullName evidence="1">Uncharacterized protein</fullName>
    </submittedName>
</protein>
<evidence type="ECO:0000313" key="2">
    <source>
        <dbReference type="Proteomes" id="UP000709295"/>
    </source>
</evidence>
<name>A0A8J5IH17_9STRA</name>
<dbReference type="AlphaFoldDB" id="A0A8J5IH17"/>
<evidence type="ECO:0000313" key="1">
    <source>
        <dbReference type="EMBL" id="KAG6961682.1"/>
    </source>
</evidence>
<comment type="caution">
    <text evidence="1">The sequence shown here is derived from an EMBL/GenBank/DDBJ whole genome shotgun (WGS) entry which is preliminary data.</text>
</comment>
<accession>A0A8J5IH17</accession>
<gene>
    <name evidence="1" type="ORF">JG688_00008950</name>
</gene>
<proteinExistence type="predicted"/>
<sequence length="66" mass="7612">MVVRRGCYKKEDLEEALDRAYEREKLSAVARTSSTRSLRSRRSYKPREILWRDAAGHSIPSTRAGS</sequence>
<keyword evidence="2" id="KW-1185">Reference proteome</keyword>
<organism evidence="1 2">
    <name type="scientific">Phytophthora aleatoria</name>
    <dbReference type="NCBI Taxonomy" id="2496075"/>
    <lineage>
        <taxon>Eukaryota</taxon>
        <taxon>Sar</taxon>
        <taxon>Stramenopiles</taxon>
        <taxon>Oomycota</taxon>
        <taxon>Peronosporomycetes</taxon>
        <taxon>Peronosporales</taxon>
        <taxon>Peronosporaceae</taxon>
        <taxon>Phytophthora</taxon>
    </lineage>
</organism>
<dbReference type="EMBL" id="JAENGY010000495">
    <property type="protein sequence ID" value="KAG6961682.1"/>
    <property type="molecule type" value="Genomic_DNA"/>
</dbReference>